<evidence type="ECO:0000313" key="1">
    <source>
        <dbReference type="EMBL" id="MEQ3551464.1"/>
    </source>
</evidence>
<sequence length="82" mass="8496">MNGITQIDRTGRTLPCVPATVVSHAIAYAQLPVSFAHTAATTLRAWGDVSRERGMATGVVVAGPIFDDKCTGVSVPGRRGGT</sequence>
<protein>
    <submittedName>
        <fullName evidence="1">Uncharacterized protein</fullName>
    </submittedName>
</protein>
<reference evidence="1 2" key="1">
    <citation type="submission" date="2024-03" db="EMBL/GenBank/DDBJ databases">
        <title>Draft genome sequence of Pseudonocardia nematodicida JCM 31783.</title>
        <authorList>
            <person name="Butdee W."/>
            <person name="Duangmal K."/>
        </authorList>
    </citation>
    <scope>NUCLEOTIDE SEQUENCE [LARGE SCALE GENOMIC DNA]</scope>
    <source>
        <strain evidence="1 2">JCM 31783</strain>
    </source>
</reference>
<organism evidence="1 2">
    <name type="scientific">Pseudonocardia nematodicida</name>
    <dbReference type="NCBI Taxonomy" id="1206997"/>
    <lineage>
        <taxon>Bacteria</taxon>
        <taxon>Bacillati</taxon>
        <taxon>Actinomycetota</taxon>
        <taxon>Actinomycetes</taxon>
        <taxon>Pseudonocardiales</taxon>
        <taxon>Pseudonocardiaceae</taxon>
        <taxon>Pseudonocardia</taxon>
    </lineage>
</organism>
<gene>
    <name evidence="1" type="ORF">WIS52_13405</name>
</gene>
<keyword evidence="2" id="KW-1185">Reference proteome</keyword>
<dbReference type="RefSeq" id="WP_349298543.1">
    <property type="nucleotide sequence ID" value="NZ_JBEDNQ010000005.1"/>
</dbReference>
<name>A0ABV1KC46_9PSEU</name>
<proteinExistence type="predicted"/>
<comment type="caution">
    <text evidence="1">The sequence shown here is derived from an EMBL/GenBank/DDBJ whole genome shotgun (WGS) entry which is preliminary data.</text>
</comment>
<dbReference type="Proteomes" id="UP001494902">
    <property type="component" value="Unassembled WGS sequence"/>
</dbReference>
<dbReference type="EMBL" id="JBEDNQ010000005">
    <property type="protein sequence ID" value="MEQ3551464.1"/>
    <property type="molecule type" value="Genomic_DNA"/>
</dbReference>
<evidence type="ECO:0000313" key="2">
    <source>
        <dbReference type="Proteomes" id="UP001494902"/>
    </source>
</evidence>
<accession>A0ABV1KC46</accession>